<protein>
    <submittedName>
        <fullName evidence="1">Uncharacterized protein</fullName>
    </submittedName>
</protein>
<proteinExistence type="predicted"/>
<comment type="caution">
    <text evidence="1">The sequence shown here is derived from an EMBL/GenBank/DDBJ whole genome shotgun (WGS) entry which is preliminary data.</text>
</comment>
<dbReference type="EMBL" id="JASSZA010000004">
    <property type="protein sequence ID" value="KAK2113137.1"/>
    <property type="molecule type" value="Genomic_DNA"/>
</dbReference>
<reference evidence="1 2" key="1">
    <citation type="submission" date="2023-05" db="EMBL/GenBank/DDBJ databases">
        <title>B98-5 Cell Line De Novo Hybrid Assembly: An Optical Mapping Approach.</title>
        <authorList>
            <person name="Kananen K."/>
            <person name="Auerbach J.A."/>
            <person name="Kautto E."/>
            <person name="Blachly J.S."/>
        </authorList>
    </citation>
    <scope>NUCLEOTIDE SEQUENCE [LARGE SCALE GENOMIC DNA]</scope>
    <source>
        <strain evidence="1">B95-8</strain>
        <tissue evidence="1">Cell line</tissue>
    </source>
</reference>
<evidence type="ECO:0000313" key="2">
    <source>
        <dbReference type="Proteomes" id="UP001266305"/>
    </source>
</evidence>
<name>A0ABQ9VYB9_SAGOE</name>
<sequence>GSLEYLKEKVRERRWVSSRVSLPVEARSTHLDQEREDRVGERYLGLAPEVAELPV</sequence>
<dbReference type="Proteomes" id="UP001266305">
    <property type="component" value="Unassembled WGS sequence"/>
</dbReference>
<gene>
    <name evidence="1" type="ORF">P7K49_007403</name>
</gene>
<keyword evidence="2" id="KW-1185">Reference proteome</keyword>
<evidence type="ECO:0000313" key="1">
    <source>
        <dbReference type="EMBL" id="KAK2113137.1"/>
    </source>
</evidence>
<accession>A0ABQ9VYB9</accession>
<feature type="non-terminal residue" evidence="1">
    <location>
        <position position="1"/>
    </location>
</feature>
<organism evidence="1 2">
    <name type="scientific">Saguinus oedipus</name>
    <name type="common">Cotton-top tamarin</name>
    <name type="synonym">Oedipomidas oedipus</name>
    <dbReference type="NCBI Taxonomy" id="9490"/>
    <lineage>
        <taxon>Eukaryota</taxon>
        <taxon>Metazoa</taxon>
        <taxon>Chordata</taxon>
        <taxon>Craniata</taxon>
        <taxon>Vertebrata</taxon>
        <taxon>Euteleostomi</taxon>
        <taxon>Mammalia</taxon>
        <taxon>Eutheria</taxon>
        <taxon>Euarchontoglires</taxon>
        <taxon>Primates</taxon>
        <taxon>Haplorrhini</taxon>
        <taxon>Platyrrhini</taxon>
        <taxon>Cebidae</taxon>
        <taxon>Callitrichinae</taxon>
        <taxon>Saguinus</taxon>
    </lineage>
</organism>